<feature type="repeat" description="WD" evidence="6">
    <location>
        <begin position="248"/>
        <end position="289"/>
    </location>
</feature>
<keyword evidence="3" id="KW-0677">Repeat</keyword>
<feature type="repeat" description="WD" evidence="6">
    <location>
        <begin position="290"/>
        <end position="333"/>
    </location>
</feature>
<protein>
    <recommendedName>
        <fullName evidence="10">Anaphase-promoting complex subunit 4 WD40 domain-containing protein</fullName>
    </recommendedName>
</protein>
<feature type="repeat" description="WD" evidence="6">
    <location>
        <begin position="593"/>
        <end position="623"/>
    </location>
</feature>
<gene>
    <name evidence="8" type="ORF">LTR69_003401</name>
</gene>
<evidence type="ECO:0000256" key="4">
    <source>
        <dbReference type="ARBA" id="ARBA00022786"/>
    </source>
</evidence>
<keyword evidence="9" id="KW-1185">Reference proteome</keyword>
<feature type="region of interest" description="Disordered" evidence="7">
    <location>
        <begin position="72"/>
        <end position="114"/>
    </location>
</feature>
<proteinExistence type="inferred from homology"/>
<comment type="pathway">
    <text evidence="1">Protein modification; protein ubiquitination.</text>
</comment>
<reference evidence="8 9" key="1">
    <citation type="submission" date="2023-08" db="EMBL/GenBank/DDBJ databases">
        <title>Black Yeasts Isolated from many extreme environments.</title>
        <authorList>
            <person name="Coleine C."/>
            <person name="Stajich J.E."/>
            <person name="Selbmann L."/>
        </authorList>
    </citation>
    <scope>NUCLEOTIDE SEQUENCE [LARGE SCALE GENOMIC DNA]</scope>
    <source>
        <strain evidence="8 9">CCFEE 6328</strain>
    </source>
</reference>
<evidence type="ECO:0000256" key="7">
    <source>
        <dbReference type="SAM" id="MobiDB-lite"/>
    </source>
</evidence>
<keyword evidence="2 6" id="KW-0853">WD repeat</keyword>
<evidence type="ECO:0000256" key="2">
    <source>
        <dbReference type="ARBA" id="ARBA00022574"/>
    </source>
</evidence>
<feature type="compositionally biased region" description="Low complexity" evidence="7">
    <location>
        <begin position="90"/>
        <end position="101"/>
    </location>
</feature>
<evidence type="ECO:0000256" key="1">
    <source>
        <dbReference type="ARBA" id="ARBA00004906"/>
    </source>
</evidence>
<dbReference type="PROSITE" id="PS00678">
    <property type="entry name" value="WD_REPEATS_1"/>
    <property type="match status" value="1"/>
</dbReference>
<evidence type="ECO:0000313" key="9">
    <source>
        <dbReference type="Proteomes" id="UP001345691"/>
    </source>
</evidence>
<feature type="compositionally biased region" description="Polar residues" evidence="7">
    <location>
        <begin position="365"/>
        <end position="380"/>
    </location>
</feature>
<feature type="region of interest" description="Disordered" evidence="7">
    <location>
        <begin position="358"/>
        <end position="380"/>
    </location>
</feature>
<dbReference type="Pfam" id="PF00400">
    <property type="entry name" value="WD40"/>
    <property type="match status" value="4"/>
</dbReference>
<dbReference type="PROSITE" id="PS50082">
    <property type="entry name" value="WD_REPEATS_2"/>
    <property type="match status" value="3"/>
</dbReference>
<evidence type="ECO:0000256" key="6">
    <source>
        <dbReference type="PROSITE-ProRule" id="PRU00221"/>
    </source>
</evidence>
<dbReference type="PANTHER" id="PTHR22852">
    <property type="entry name" value="LETHAL 2 DENTICLELESS PROTEIN RETINOIC ACID-REGULATED NUCLEAR MATRIX-ASSOCIATED PROTEIN"/>
    <property type="match status" value="1"/>
</dbReference>
<feature type="compositionally biased region" description="Basic and acidic residues" evidence="7">
    <location>
        <begin position="1"/>
        <end position="10"/>
    </location>
</feature>
<dbReference type="InterPro" id="IPR001680">
    <property type="entry name" value="WD40_rpt"/>
</dbReference>
<evidence type="ECO:0008006" key="10">
    <source>
        <dbReference type="Google" id="ProtNLM"/>
    </source>
</evidence>
<name>A0ABR0JKS5_9EURO</name>
<evidence type="ECO:0000256" key="3">
    <source>
        <dbReference type="ARBA" id="ARBA00022737"/>
    </source>
</evidence>
<dbReference type="InterPro" id="IPR019775">
    <property type="entry name" value="WD40_repeat_CS"/>
</dbReference>
<feature type="region of interest" description="Disordered" evidence="7">
    <location>
        <begin position="1"/>
        <end position="46"/>
    </location>
</feature>
<dbReference type="PROSITE" id="PS50294">
    <property type="entry name" value="WD_REPEATS_REGION"/>
    <property type="match status" value="1"/>
</dbReference>
<dbReference type="PANTHER" id="PTHR22852:SF0">
    <property type="entry name" value="DENTICLELESS PROTEIN HOMOLOG"/>
    <property type="match status" value="1"/>
</dbReference>
<sequence length="666" mass="74370">MDLTPERPPRGETVTFAIAADENQSLSPRRIGRPKKNPSVTPRRFNRFFTPRHRNVQRAVRTSRKALQDLSAARLNSRSDQPPNKKRRLSFSSVPSIPSSPIKKDTLPCSQPSAQAGEELRLVPEHDVDFACFDSEDDEDGCAPKTYPARLVPYRSVSTSAASLYKRLGGRTTIVDANDSRLWQNETANFYSSSEDSYAYNRRFASLPFCAAGFKTVSLVAIGDEDGSVRIHDVSSPAIPYNEVFLTMHPHDNAIMDMELSHDDSLLATASGDQTCRIVDMKKQIATHTLIGHTGSIKRVQFQPGSGNNILATCSRDGSVCLWDLRCAKAKGSTMFKELRRESEGFLSNNREVSAINEIRDAHTSSDGSRISTSRRPQSSVSARSDFAVTTCAFMDQSRPHLLATASENNAIIKLWDMRTSYKQRTGKPNPVSATEQPKSHENVRPFGVTSIAFSTDGSRLYSLCRDHTVYTYSTAHLVLGSAPEMSLSSSRPFRQSRPTGHGLGPLYGFRHPKLRLQTFYDKLAIRHRAEDQTEVIATGSSEECAVLFPTDERYLNQATRGPHPDPRVVRTGFPMTIPDGPCPIYYHGTALVKGHRKEVTAVAWTHNGNLVTTSDDYTTRCWRQDADKARALRLNTDRDPYARYMSGWANVLEDYDDDEDEEDDE</sequence>
<dbReference type="SMART" id="SM00320">
    <property type="entry name" value="WD40"/>
    <property type="match status" value="6"/>
</dbReference>
<accession>A0ABR0JKS5</accession>
<evidence type="ECO:0000256" key="5">
    <source>
        <dbReference type="ARBA" id="ARBA00038344"/>
    </source>
</evidence>
<dbReference type="EMBL" id="JAVRRF010000005">
    <property type="protein sequence ID" value="KAK5065851.1"/>
    <property type="molecule type" value="Genomic_DNA"/>
</dbReference>
<dbReference type="Proteomes" id="UP001345691">
    <property type="component" value="Unassembled WGS sequence"/>
</dbReference>
<comment type="caution">
    <text evidence="8">The sequence shown here is derived from an EMBL/GenBank/DDBJ whole genome shotgun (WGS) entry which is preliminary data.</text>
</comment>
<dbReference type="InterPro" id="IPR036322">
    <property type="entry name" value="WD40_repeat_dom_sf"/>
</dbReference>
<dbReference type="Gene3D" id="2.130.10.10">
    <property type="entry name" value="YVTN repeat-like/Quinoprotein amine dehydrogenase"/>
    <property type="match status" value="3"/>
</dbReference>
<comment type="similarity">
    <text evidence="5">Belongs to the WD repeat cdt2 family.</text>
</comment>
<keyword evidence="4" id="KW-0833">Ubl conjugation pathway</keyword>
<evidence type="ECO:0000313" key="8">
    <source>
        <dbReference type="EMBL" id="KAK5065851.1"/>
    </source>
</evidence>
<dbReference type="InterPro" id="IPR051865">
    <property type="entry name" value="WD-repeat_CDT2_adapter"/>
</dbReference>
<dbReference type="SUPFAM" id="SSF50978">
    <property type="entry name" value="WD40 repeat-like"/>
    <property type="match status" value="1"/>
</dbReference>
<organism evidence="8 9">
    <name type="scientific">Exophiala sideris</name>
    <dbReference type="NCBI Taxonomy" id="1016849"/>
    <lineage>
        <taxon>Eukaryota</taxon>
        <taxon>Fungi</taxon>
        <taxon>Dikarya</taxon>
        <taxon>Ascomycota</taxon>
        <taxon>Pezizomycotina</taxon>
        <taxon>Eurotiomycetes</taxon>
        <taxon>Chaetothyriomycetidae</taxon>
        <taxon>Chaetothyriales</taxon>
        <taxon>Herpotrichiellaceae</taxon>
        <taxon>Exophiala</taxon>
    </lineage>
</organism>
<dbReference type="InterPro" id="IPR015943">
    <property type="entry name" value="WD40/YVTN_repeat-like_dom_sf"/>
</dbReference>